<dbReference type="PANTHER" id="PTHR43308:SF1">
    <property type="entry name" value="OUTER MEMBRANE PROTEIN ALPHA"/>
    <property type="match status" value="1"/>
</dbReference>
<comment type="caution">
    <text evidence="2">The sequence shown here is derived from an EMBL/GenBank/DDBJ whole genome shotgun (WGS) entry which is preliminary data.</text>
</comment>
<dbReference type="AlphaFoldDB" id="A0A644WG78"/>
<dbReference type="PANTHER" id="PTHR43308">
    <property type="entry name" value="OUTER MEMBRANE PROTEIN ALPHA-RELATED"/>
    <property type="match status" value="1"/>
</dbReference>
<accession>A0A644WG78</accession>
<dbReference type="PROSITE" id="PS51272">
    <property type="entry name" value="SLH"/>
    <property type="match status" value="3"/>
</dbReference>
<feature type="domain" description="SLH" evidence="1">
    <location>
        <begin position="85"/>
        <end position="148"/>
    </location>
</feature>
<gene>
    <name evidence="2" type="ORF">SDC9_47554</name>
</gene>
<dbReference type="EMBL" id="VSSQ01000788">
    <property type="protein sequence ID" value="MPM01314.1"/>
    <property type="molecule type" value="Genomic_DNA"/>
</dbReference>
<dbReference type="InterPro" id="IPR001119">
    <property type="entry name" value="SLH_dom"/>
</dbReference>
<feature type="domain" description="SLH" evidence="1">
    <location>
        <begin position="152"/>
        <end position="215"/>
    </location>
</feature>
<proteinExistence type="predicted"/>
<evidence type="ECO:0000259" key="1">
    <source>
        <dbReference type="PROSITE" id="PS51272"/>
    </source>
</evidence>
<sequence length="610" mass="67719">MFLKNAIVTLLSVLLLSSSVAFAQTPNDMDKTSDFAKSAVTSLMEKNILQGDDNGNINPQKTITRAEIVTLLVRALNINTYNIPDTATFKDVPKDCWAYKYVEAAYRDGIVKGVDADRFGLNDPCTREQMAALFIRALKQTGLNAGTDCENINALSDKLDISAWAKQEVELALKTGLMNGTGTNTFNPQGSALREQAAVVIQRFLDNSDSLQSTVSVVFNGDVMPLSHPAIVEGHAVLIPVDFFKNYFANSLTGNPEEGIVCLELAWGYNDLGYLQNYLWFRAGETTAYKSSMFNIDPFETPEAYTDRAIALDTAPVLRNGVLYLPLEDICSIVKARYEYNQAENTVSVEADEKAAYPNLQYALGRNLNNPYWGDAVISGNMYQTISGGEAQPDEQIQIGYDLFRRINSLASQTNLSYTIVKGGAAPEILTYKEISAPSFGIDFVENSKESAWLTTNRDYLYKVSKLTGLNPLVKETDVYNVKTNQMLFSNYSNLPITREGTVDIDGREAVKYVMHFDQDSILLVMDKSNFYGTNLNVIKLSFNQEVSYDIVLYVTGEDIVRQEYHFSGQGREEIPSDQINVGMDLTIDYQNAGQQMQITLPDGRAIPSA</sequence>
<organism evidence="2">
    <name type="scientific">bioreactor metagenome</name>
    <dbReference type="NCBI Taxonomy" id="1076179"/>
    <lineage>
        <taxon>unclassified sequences</taxon>
        <taxon>metagenomes</taxon>
        <taxon>ecological metagenomes</taxon>
    </lineage>
</organism>
<reference evidence="2" key="1">
    <citation type="submission" date="2019-08" db="EMBL/GenBank/DDBJ databases">
        <authorList>
            <person name="Kucharzyk K."/>
            <person name="Murdoch R.W."/>
            <person name="Higgins S."/>
            <person name="Loffler F."/>
        </authorList>
    </citation>
    <scope>NUCLEOTIDE SEQUENCE</scope>
</reference>
<dbReference type="Pfam" id="PF00395">
    <property type="entry name" value="SLH"/>
    <property type="match status" value="3"/>
</dbReference>
<evidence type="ECO:0000313" key="2">
    <source>
        <dbReference type="EMBL" id="MPM01314.1"/>
    </source>
</evidence>
<protein>
    <recommendedName>
        <fullName evidence="1">SLH domain-containing protein</fullName>
    </recommendedName>
</protein>
<name>A0A644WG78_9ZZZZ</name>
<feature type="domain" description="SLH" evidence="1">
    <location>
        <begin position="23"/>
        <end position="84"/>
    </location>
</feature>
<dbReference type="InterPro" id="IPR051465">
    <property type="entry name" value="Cell_Envelope_Struct_Comp"/>
</dbReference>